<proteinExistence type="predicted"/>
<feature type="compositionally biased region" description="Pro residues" evidence="1">
    <location>
        <begin position="77"/>
        <end position="87"/>
    </location>
</feature>
<accession>A0A8D8JIF0</accession>
<sequence length="126" mass="14259">MRILRYQLPHEARIRQPSTQRAPQPKNVSFLLQAMPRNPAKQYRSPSAHRRLSRRRRIPAQPVPSLSGNVPHRPRPRPAQTPRPPGTSPARVSNLPQKVLHETVPQGARGRHPSGQTSHDQAQRSP</sequence>
<dbReference type="AlphaFoldDB" id="A0A8D8JIF0"/>
<reference evidence="2" key="1">
    <citation type="submission" date="2021-05" db="EMBL/GenBank/DDBJ databases">
        <authorList>
            <person name="Alioto T."/>
            <person name="Alioto T."/>
            <person name="Gomez Garrido J."/>
        </authorList>
    </citation>
    <scope>NUCLEOTIDE SEQUENCE</scope>
</reference>
<evidence type="ECO:0000313" key="2">
    <source>
        <dbReference type="EMBL" id="CAG6572749.1"/>
    </source>
</evidence>
<dbReference type="EMBL" id="HBUE01288055">
    <property type="protein sequence ID" value="CAG6572749.1"/>
    <property type="molecule type" value="Transcribed_RNA"/>
</dbReference>
<organism evidence="2">
    <name type="scientific">Culex pipiens</name>
    <name type="common">House mosquito</name>
    <dbReference type="NCBI Taxonomy" id="7175"/>
    <lineage>
        <taxon>Eukaryota</taxon>
        <taxon>Metazoa</taxon>
        <taxon>Ecdysozoa</taxon>
        <taxon>Arthropoda</taxon>
        <taxon>Hexapoda</taxon>
        <taxon>Insecta</taxon>
        <taxon>Pterygota</taxon>
        <taxon>Neoptera</taxon>
        <taxon>Endopterygota</taxon>
        <taxon>Diptera</taxon>
        <taxon>Nematocera</taxon>
        <taxon>Culicoidea</taxon>
        <taxon>Culicidae</taxon>
        <taxon>Culicinae</taxon>
        <taxon>Culicini</taxon>
        <taxon>Culex</taxon>
        <taxon>Culex</taxon>
    </lineage>
</organism>
<name>A0A8D8JIF0_CULPI</name>
<evidence type="ECO:0000256" key="1">
    <source>
        <dbReference type="SAM" id="MobiDB-lite"/>
    </source>
</evidence>
<feature type="region of interest" description="Disordered" evidence="1">
    <location>
        <begin position="1"/>
        <end position="126"/>
    </location>
</feature>
<feature type="compositionally biased region" description="Basic residues" evidence="1">
    <location>
        <begin position="47"/>
        <end position="58"/>
    </location>
</feature>
<dbReference type="EMBL" id="HBUE01182435">
    <property type="protein sequence ID" value="CAG6521182.1"/>
    <property type="molecule type" value="Transcribed_RNA"/>
</dbReference>
<protein>
    <submittedName>
        <fullName evidence="2">(northern house mosquito) hypothetical protein</fullName>
    </submittedName>
</protein>
<feature type="compositionally biased region" description="Polar residues" evidence="1">
    <location>
        <begin position="114"/>
        <end position="126"/>
    </location>
</feature>